<evidence type="ECO:0000313" key="2">
    <source>
        <dbReference type="Proteomes" id="UP000625711"/>
    </source>
</evidence>
<name>A0A834MKX5_RHYFE</name>
<dbReference type="AlphaFoldDB" id="A0A834MKX5"/>
<protein>
    <submittedName>
        <fullName evidence="1">Uncharacterized protein</fullName>
    </submittedName>
</protein>
<sequence length="111" mass="12438">MLWPRGAKREALRLRRPAVVARTSKSSCLTRANNLTRHSLAVDATRRQKKWKENTNADPSGLFSPGAPPTIRLLFVRPSGTVLPRFFSVSGCVPVIEGPRRFSRLDIVDEQ</sequence>
<gene>
    <name evidence="1" type="ORF">GWI33_022762</name>
</gene>
<proteinExistence type="predicted"/>
<accession>A0A834MKX5</accession>
<keyword evidence="2" id="KW-1185">Reference proteome</keyword>
<comment type="caution">
    <text evidence="1">The sequence shown here is derived from an EMBL/GenBank/DDBJ whole genome shotgun (WGS) entry which is preliminary data.</text>
</comment>
<organism evidence="1 2">
    <name type="scientific">Rhynchophorus ferrugineus</name>
    <name type="common">Red palm weevil</name>
    <name type="synonym">Curculio ferrugineus</name>
    <dbReference type="NCBI Taxonomy" id="354439"/>
    <lineage>
        <taxon>Eukaryota</taxon>
        <taxon>Metazoa</taxon>
        <taxon>Ecdysozoa</taxon>
        <taxon>Arthropoda</taxon>
        <taxon>Hexapoda</taxon>
        <taxon>Insecta</taxon>
        <taxon>Pterygota</taxon>
        <taxon>Neoptera</taxon>
        <taxon>Endopterygota</taxon>
        <taxon>Coleoptera</taxon>
        <taxon>Polyphaga</taxon>
        <taxon>Cucujiformia</taxon>
        <taxon>Curculionidae</taxon>
        <taxon>Dryophthorinae</taxon>
        <taxon>Rhynchophorus</taxon>
    </lineage>
</organism>
<dbReference type="EMBL" id="JAACXV010000085">
    <property type="protein sequence ID" value="KAF7283935.1"/>
    <property type="molecule type" value="Genomic_DNA"/>
</dbReference>
<dbReference type="Proteomes" id="UP000625711">
    <property type="component" value="Unassembled WGS sequence"/>
</dbReference>
<evidence type="ECO:0000313" key="1">
    <source>
        <dbReference type="EMBL" id="KAF7283935.1"/>
    </source>
</evidence>
<reference evidence="1" key="1">
    <citation type="submission" date="2020-08" db="EMBL/GenBank/DDBJ databases">
        <title>Genome sequencing and assembly of the red palm weevil Rhynchophorus ferrugineus.</title>
        <authorList>
            <person name="Dias G.B."/>
            <person name="Bergman C.M."/>
            <person name="Manee M."/>
        </authorList>
    </citation>
    <scope>NUCLEOTIDE SEQUENCE</scope>
    <source>
        <strain evidence="1">AA-2017</strain>
        <tissue evidence="1">Whole larva</tissue>
    </source>
</reference>